<dbReference type="EMBL" id="BOMB01000026">
    <property type="protein sequence ID" value="GID13743.1"/>
    <property type="molecule type" value="Genomic_DNA"/>
</dbReference>
<evidence type="ECO:0008006" key="4">
    <source>
        <dbReference type="Google" id="ProtNLM"/>
    </source>
</evidence>
<keyword evidence="1" id="KW-0812">Transmembrane</keyword>
<dbReference type="RefSeq" id="WP_203661045.1">
    <property type="nucleotide sequence ID" value="NZ_BAAAZM010000020.1"/>
</dbReference>
<reference evidence="2" key="1">
    <citation type="submission" date="2021-01" db="EMBL/GenBank/DDBJ databases">
        <title>Whole genome shotgun sequence of Actinocatenispora rupis NBRC 107355.</title>
        <authorList>
            <person name="Komaki H."/>
            <person name="Tamura T."/>
        </authorList>
    </citation>
    <scope>NUCLEOTIDE SEQUENCE</scope>
    <source>
        <strain evidence="2">NBRC 107355</strain>
    </source>
</reference>
<keyword evidence="1" id="KW-0472">Membrane</keyword>
<proteinExistence type="predicted"/>
<keyword evidence="3" id="KW-1185">Reference proteome</keyword>
<gene>
    <name evidence="2" type="ORF">Aru02nite_46320</name>
</gene>
<feature type="transmembrane region" description="Helical" evidence="1">
    <location>
        <begin position="225"/>
        <end position="249"/>
    </location>
</feature>
<dbReference type="Proteomes" id="UP000612808">
    <property type="component" value="Unassembled WGS sequence"/>
</dbReference>
<accession>A0A8J3JF56</accession>
<name>A0A8J3JF56_9ACTN</name>
<keyword evidence="1" id="KW-1133">Transmembrane helix</keyword>
<feature type="transmembrane region" description="Helical" evidence="1">
    <location>
        <begin position="159"/>
        <end position="179"/>
    </location>
</feature>
<feature type="transmembrane region" description="Helical" evidence="1">
    <location>
        <begin position="111"/>
        <end position="138"/>
    </location>
</feature>
<organism evidence="2 3">
    <name type="scientific">Actinocatenispora rupis</name>
    <dbReference type="NCBI Taxonomy" id="519421"/>
    <lineage>
        <taxon>Bacteria</taxon>
        <taxon>Bacillati</taxon>
        <taxon>Actinomycetota</taxon>
        <taxon>Actinomycetes</taxon>
        <taxon>Micromonosporales</taxon>
        <taxon>Micromonosporaceae</taxon>
        <taxon>Actinocatenispora</taxon>
    </lineage>
</organism>
<sequence length="319" mass="33760">MTEPPYPGDQPPVPEYGWTVPTSAPLGPDPLTGMPGDGFEGWVRRTIALCRRSFGPAVLVGLVAYLVPAVVTAVLTAVVMHRLNAVVVPAQPDPHNPFGPLKDMARSVAGWYALLLLVAVAVGYVQSVAWVAVTRLMARDALGEPRELADTVRFALRRGLPLWGWYVLVYLCVVVGLCFCVLPGIYLAVAMSLITPVVVFERGQPAITRSFRLMHANFWPSTGRLLLLGLCYGVYSMIIGAVLNAATGVSTTSFNAGLQGQTRIPESSMLAQVLVGVLDTALAVPATVVVIAGILALYAELRGRDGDLVTGADLAAAAA</sequence>
<dbReference type="AlphaFoldDB" id="A0A8J3JF56"/>
<comment type="caution">
    <text evidence="2">The sequence shown here is derived from an EMBL/GenBank/DDBJ whole genome shotgun (WGS) entry which is preliminary data.</text>
</comment>
<feature type="transmembrane region" description="Helical" evidence="1">
    <location>
        <begin position="54"/>
        <end position="79"/>
    </location>
</feature>
<feature type="transmembrane region" description="Helical" evidence="1">
    <location>
        <begin position="269"/>
        <end position="298"/>
    </location>
</feature>
<evidence type="ECO:0000313" key="3">
    <source>
        <dbReference type="Proteomes" id="UP000612808"/>
    </source>
</evidence>
<evidence type="ECO:0000256" key="1">
    <source>
        <dbReference type="SAM" id="Phobius"/>
    </source>
</evidence>
<protein>
    <recommendedName>
        <fullName evidence="4">Membrane domain of glycerophosphoryl diester phosphodiesterase</fullName>
    </recommendedName>
</protein>
<evidence type="ECO:0000313" key="2">
    <source>
        <dbReference type="EMBL" id="GID13743.1"/>
    </source>
</evidence>